<gene>
    <name evidence="6" type="ORF">C4F49_10560</name>
</gene>
<dbReference type="Pfam" id="PF00132">
    <property type="entry name" value="Hexapep"/>
    <property type="match status" value="1"/>
</dbReference>
<dbReference type="PROSITE" id="PS00101">
    <property type="entry name" value="HEXAPEP_TRANSFERASES"/>
    <property type="match status" value="1"/>
</dbReference>
<evidence type="ECO:0000256" key="4">
    <source>
        <dbReference type="ARBA" id="ARBA00023315"/>
    </source>
</evidence>
<dbReference type="EC" id="2.3.1.30" evidence="5"/>
<dbReference type="InterPro" id="IPR001451">
    <property type="entry name" value="Hexapep"/>
</dbReference>
<dbReference type="AlphaFoldDB" id="A0A928UY35"/>
<dbReference type="EMBL" id="PRDK01000005">
    <property type="protein sequence ID" value="MBE8714123.1"/>
    <property type="molecule type" value="Genomic_DNA"/>
</dbReference>
<evidence type="ECO:0000256" key="2">
    <source>
        <dbReference type="ARBA" id="ARBA00022679"/>
    </source>
</evidence>
<keyword evidence="2 5" id="KW-0808">Transferase</keyword>
<dbReference type="GO" id="GO:0005737">
    <property type="term" value="C:cytoplasm"/>
    <property type="evidence" value="ECO:0007669"/>
    <property type="project" value="InterPro"/>
</dbReference>
<dbReference type="GO" id="GO:0006535">
    <property type="term" value="P:cysteine biosynthetic process from serine"/>
    <property type="evidence" value="ECO:0007669"/>
    <property type="project" value="InterPro"/>
</dbReference>
<reference evidence="6" key="1">
    <citation type="submission" date="2018-02" db="EMBL/GenBank/DDBJ databases">
        <authorList>
            <person name="Vasarhelyi B.M."/>
            <person name="Deshmukh S."/>
            <person name="Balint B."/>
            <person name="Kukolya J."/>
        </authorList>
    </citation>
    <scope>NUCLEOTIDE SEQUENCE</scope>
    <source>
        <strain evidence="6">KB22</strain>
    </source>
</reference>
<dbReference type="InterPro" id="IPR005881">
    <property type="entry name" value="Ser_O-AcTrfase"/>
</dbReference>
<dbReference type="RefSeq" id="WP_196934297.1">
    <property type="nucleotide sequence ID" value="NZ_MU158697.1"/>
</dbReference>
<evidence type="ECO:0000256" key="1">
    <source>
        <dbReference type="ARBA" id="ARBA00007274"/>
    </source>
</evidence>
<dbReference type="GO" id="GO:0009001">
    <property type="term" value="F:serine O-acetyltransferase activity"/>
    <property type="evidence" value="ECO:0007669"/>
    <property type="project" value="UniProtKB-EC"/>
</dbReference>
<dbReference type="PIRSF" id="PIRSF000441">
    <property type="entry name" value="CysE"/>
    <property type="match status" value="1"/>
</dbReference>
<dbReference type="SUPFAM" id="SSF51161">
    <property type="entry name" value="Trimeric LpxA-like enzymes"/>
    <property type="match status" value="1"/>
</dbReference>
<accession>A0A928UY35</accession>
<keyword evidence="3" id="KW-0677">Repeat</keyword>
<dbReference type="Gene3D" id="2.160.10.10">
    <property type="entry name" value="Hexapeptide repeat proteins"/>
    <property type="match status" value="1"/>
</dbReference>
<keyword evidence="7" id="KW-1185">Reference proteome</keyword>
<organism evidence="6 7">
    <name type="scientific">Sphingobacterium hungaricum</name>
    <dbReference type="NCBI Taxonomy" id="2082723"/>
    <lineage>
        <taxon>Bacteria</taxon>
        <taxon>Pseudomonadati</taxon>
        <taxon>Bacteroidota</taxon>
        <taxon>Sphingobacteriia</taxon>
        <taxon>Sphingobacteriales</taxon>
        <taxon>Sphingobacteriaceae</taxon>
        <taxon>Sphingobacterium</taxon>
    </lineage>
</organism>
<dbReference type="PANTHER" id="PTHR42811">
    <property type="entry name" value="SERINE ACETYLTRANSFERASE"/>
    <property type="match status" value="1"/>
</dbReference>
<name>A0A928UY35_9SPHI</name>
<evidence type="ECO:0000313" key="6">
    <source>
        <dbReference type="EMBL" id="MBE8714123.1"/>
    </source>
</evidence>
<evidence type="ECO:0000256" key="5">
    <source>
        <dbReference type="PIRNR" id="PIRNR000441"/>
    </source>
</evidence>
<evidence type="ECO:0000313" key="7">
    <source>
        <dbReference type="Proteomes" id="UP000616201"/>
    </source>
</evidence>
<dbReference type="InterPro" id="IPR011004">
    <property type="entry name" value="Trimer_LpxA-like_sf"/>
</dbReference>
<comment type="catalytic activity">
    <reaction evidence="5">
        <text>L-serine + acetyl-CoA = O-acetyl-L-serine + CoA</text>
        <dbReference type="Rhea" id="RHEA:24560"/>
        <dbReference type="ChEBI" id="CHEBI:33384"/>
        <dbReference type="ChEBI" id="CHEBI:57287"/>
        <dbReference type="ChEBI" id="CHEBI:57288"/>
        <dbReference type="ChEBI" id="CHEBI:58340"/>
        <dbReference type="EC" id="2.3.1.30"/>
    </reaction>
</comment>
<evidence type="ECO:0000256" key="3">
    <source>
        <dbReference type="ARBA" id="ARBA00022737"/>
    </source>
</evidence>
<comment type="caution">
    <text evidence="6">The sequence shown here is derived from an EMBL/GenBank/DDBJ whole genome shotgun (WGS) entry which is preliminary data.</text>
</comment>
<proteinExistence type="inferred from homology"/>
<sequence length="183" mass="20266">MVKNFKDDIYRYTGGTGLTAFFKAWRNPGFRFILFFRIVSSSRKYSLRWSMAFPFYRHYFIKYGIQIPTSVKIGRGLLLPHFGGIVINSKSKIGNNCNILQNVTLGNSKGGKKAGSPTIGDNVYIGPGAVIVGGIFVGNNVLIAGNAFVNFDVPDNSIVLGNPAQIIRKDSPTIEYIGWRIHI</sequence>
<dbReference type="CDD" id="cd03354">
    <property type="entry name" value="LbH_SAT"/>
    <property type="match status" value="1"/>
</dbReference>
<dbReference type="InterPro" id="IPR045304">
    <property type="entry name" value="LbH_SAT"/>
</dbReference>
<dbReference type="Proteomes" id="UP000616201">
    <property type="component" value="Unassembled WGS sequence"/>
</dbReference>
<dbReference type="InterPro" id="IPR018357">
    <property type="entry name" value="Hexapep_transf_CS"/>
</dbReference>
<comment type="similarity">
    <text evidence="1 5">Belongs to the transferase hexapeptide repeat family.</text>
</comment>
<protein>
    <recommendedName>
        <fullName evidence="5">Serine acetyltransferase</fullName>
        <ecNumber evidence="5">2.3.1.30</ecNumber>
    </recommendedName>
</protein>
<keyword evidence="4 5" id="KW-0012">Acyltransferase</keyword>